<comment type="caution">
    <text evidence="1">The sequence shown here is derived from an EMBL/GenBank/DDBJ whole genome shotgun (WGS) entry which is preliminary data.</text>
</comment>
<gene>
    <name evidence="1" type="ORF">PG2032B_1535</name>
</gene>
<reference evidence="1 2" key="1">
    <citation type="submission" date="2018-12" db="EMBL/GenBank/DDBJ databases">
        <title>Unveiling genomic diversity among members of the Bifidobacterium pseudolongum species, a widely distributed gut commensal of the animal kingdom.</title>
        <authorList>
            <person name="Lugli G.A."/>
            <person name="Duranti S."/>
            <person name="Albert K."/>
            <person name="Mancabelli L."/>
            <person name="Napoli S."/>
            <person name="Viappiani A."/>
            <person name="Anzalone R."/>
            <person name="Longhi G."/>
            <person name="Milani C."/>
            <person name="Turroni F."/>
            <person name="Alessandri G."/>
            <person name="Sela D.A."/>
            <person name="Van Sinderen D."/>
            <person name="Ventura M."/>
        </authorList>
    </citation>
    <scope>NUCLEOTIDE SEQUENCE [LARGE SCALE GENOMIC DNA]</scope>
    <source>
        <strain evidence="1 2">2032B</strain>
    </source>
</reference>
<dbReference type="AlphaFoldDB" id="A0A4Q5ACF4"/>
<dbReference type="EMBL" id="RYUQ01000004">
    <property type="protein sequence ID" value="RYQ24136.1"/>
    <property type="molecule type" value="Genomic_DNA"/>
</dbReference>
<name>A0A4Q5ACF4_9BIFI</name>
<protein>
    <submittedName>
        <fullName evidence="1">Uncharacterized protein</fullName>
    </submittedName>
</protein>
<organism evidence="1 2">
    <name type="scientific">Bifidobacterium pseudolongum subsp. globosum</name>
    <dbReference type="NCBI Taxonomy" id="1690"/>
    <lineage>
        <taxon>Bacteria</taxon>
        <taxon>Bacillati</taxon>
        <taxon>Actinomycetota</taxon>
        <taxon>Actinomycetes</taxon>
        <taxon>Bifidobacteriales</taxon>
        <taxon>Bifidobacteriaceae</taxon>
        <taxon>Bifidobacterium</taxon>
    </lineage>
</organism>
<evidence type="ECO:0000313" key="1">
    <source>
        <dbReference type="EMBL" id="RYQ24136.1"/>
    </source>
</evidence>
<dbReference type="Proteomes" id="UP000292535">
    <property type="component" value="Unassembled WGS sequence"/>
</dbReference>
<proteinExistence type="predicted"/>
<accession>A0A4Q5ACF4</accession>
<sequence>MNIISSSIVAIAQPGIPDSNQYLLYYDAGWDCWFFPNRRSTPDVSDDERDLLNYLNAEFKIPVQDCALDIHGTEESTKYSTEHDEERHYLYRIYAGDVQSLPELWSLDGEFTVGGHRCKWMTISEMLADSRIKEVNYDVVTAVRDNL</sequence>
<evidence type="ECO:0000313" key="2">
    <source>
        <dbReference type="Proteomes" id="UP000292535"/>
    </source>
</evidence>